<feature type="signal peptide" evidence="20">
    <location>
        <begin position="1"/>
        <end position="22"/>
    </location>
</feature>
<keyword evidence="12" id="KW-0256">Endoplasmic reticulum</keyword>
<organism evidence="23 24">
    <name type="scientific">Gryllus longicercus</name>
    <dbReference type="NCBI Taxonomy" id="2509291"/>
    <lineage>
        <taxon>Eukaryota</taxon>
        <taxon>Metazoa</taxon>
        <taxon>Ecdysozoa</taxon>
        <taxon>Arthropoda</taxon>
        <taxon>Hexapoda</taxon>
        <taxon>Insecta</taxon>
        <taxon>Pterygota</taxon>
        <taxon>Neoptera</taxon>
        <taxon>Polyneoptera</taxon>
        <taxon>Orthoptera</taxon>
        <taxon>Ensifera</taxon>
        <taxon>Gryllidea</taxon>
        <taxon>Grylloidea</taxon>
        <taxon>Gryllidae</taxon>
        <taxon>Gryllinae</taxon>
        <taxon>Gryllus</taxon>
    </lineage>
</organism>
<dbReference type="CDD" id="cd13982">
    <property type="entry name" value="STKc_IRE1"/>
    <property type="match status" value="1"/>
</dbReference>
<dbReference type="GO" id="GO:0016787">
    <property type="term" value="F:hydrolase activity"/>
    <property type="evidence" value="ECO:0007669"/>
    <property type="project" value="UniProtKB-KW"/>
</dbReference>
<gene>
    <name evidence="23" type="ORF">R5R35_012602</name>
</gene>
<dbReference type="InterPro" id="IPR008271">
    <property type="entry name" value="Ser/Thr_kinase_AS"/>
</dbReference>
<accession>A0AAN9Z2T9</accession>
<dbReference type="Gene3D" id="3.30.200.20">
    <property type="entry name" value="Phosphorylase Kinase, domain 1"/>
    <property type="match status" value="1"/>
</dbReference>
<feature type="compositionally biased region" description="Basic and acidic residues" evidence="19">
    <location>
        <begin position="1134"/>
        <end position="1145"/>
    </location>
</feature>
<evidence type="ECO:0000313" key="23">
    <source>
        <dbReference type="EMBL" id="KAK7794108.1"/>
    </source>
</evidence>
<dbReference type="EC" id="2.7.11.1" evidence="3"/>
<evidence type="ECO:0000256" key="15">
    <source>
        <dbReference type="ARBA" id="ARBA00023136"/>
    </source>
</evidence>
<comment type="subcellular location">
    <subcellularLocation>
        <location evidence="2">Endoplasmic reticulum membrane</location>
        <topology evidence="2">Single-pass type I membrane protein</topology>
    </subcellularLocation>
</comment>
<evidence type="ECO:0000256" key="8">
    <source>
        <dbReference type="ARBA" id="ARBA00022729"/>
    </source>
</evidence>
<dbReference type="EMBL" id="JAZDUA010000346">
    <property type="protein sequence ID" value="KAK7794108.1"/>
    <property type="molecule type" value="Genomic_DNA"/>
</dbReference>
<dbReference type="InterPro" id="IPR011009">
    <property type="entry name" value="Kinase-like_dom_sf"/>
</dbReference>
<dbReference type="GO" id="GO:0006397">
    <property type="term" value="P:mRNA processing"/>
    <property type="evidence" value="ECO:0007669"/>
    <property type="project" value="InterPro"/>
</dbReference>
<sequence length="1172" mass="133674">MSIKYVLIPVILCTVIVPFSSAVPPDNLSESTVTELSKEWDNPLLLLSTLDGSFFGVEQATGFVRWKLKDEPVVKVPVDTSKTLVPIFLPDPKDGSLYVLGNNDNDALKKLPFTIPQLVASSPCRSSDGILYTGKKIDTWFSVDPKTGTKQQIVSFDKEDKTCPVTGAHGIFIGRTEYNIMMLDSKHKERKWNVTFFDYSASAMDSERFKDYELVHFTASASGRTVSLNRRQGTLLWDQDYGSPVIAIYMVESDSLVSVPFTSVAEETMNNLVAHFSSSPNPIIETDDMKLYPTLYVGEHHHGLYALPSLVDENTITIRSVPAGPLLLDGPHPNLQYAINQGNIPVPHLEWTAKGKVRYMDLSVAFRNLPKDGSQPIVIFGHYKVPEYSKTVLQIGGKSHPPLTSMTKSVTILGDGTTDRKITSSFKFENLEKHSVGTQTEEKFLGFWDRVVEGNFTFIMSKDFVALSFSTAKLWFHQQENKALKLTFIVCMGCIFSFLYYLHTQVREFQQMSQGSRGSGKSSSTGNRVITALPEDVGEGIIRIGKITFNTQEVLGKGCEGTFVFKGTFDNRSVAVKRILPECFTFADREVDLLRESDEHPNVVRYFCTEEDKQFRYIALELCAATLQDWVEERFIMNKNITVYDVLYQATLGLEHLHSLDIVHRDIKPHNVLLSMPNNRGEVRVMISDFGLCKKLKVGRMSFSRRSGITGTDGWIAPEMLNGENRTTCSVDIFSLGCVFYYVLSSGKHPFGDTLRRQANILSGESQLNDLEGDDKLMHRTLVEAMINTDPSRRPPASAIVKHPIFWKNHSILTFFQDVSDRIEKEDQTSNVLQNLEYGSLVVVRGDWRNHIDEEVAQDLRKYRNYTGTNIRDLLRALRNKKHHYRELSMEVQSRLGDIPEKFVEYWTFRFPLLLMHTWHSMQCVKQEAVFCGYYHEEYTFKNPIVDIWQENASNYVDSMPYDYPRNKNNEHFKIRSLKNSPKKKPFINGNDAEIYSAGFHQSLRSRKSPLKNEYRDSTIRRTPPTDGEQLQYETDWRNVNDPTRKFWKNLEALEQPLLVPCQTSKNIFTSTEAQTLDNYVQMKNQNDFTVGASDIFDKGLSTFTMNRTIFQNSQISPPQDQLSALLANSESHSTGDKDTTERREYRARRGKKSKQKSVEVPLQWTLPLDET</sequence>
<dbReference type="InterPro" id="IPR000719">
    <property type="entry name" value="Prot_kinase_dom"/>
</dbReference>
<dbReference type="SUPFAM" id="SSF56112">
    <property type="entry name" value="Protein kinase-like (PK-like)"/>
    <property type="match status" value="1"/>
</dbReference>
<evidence type="ECO:0000256" key="1">
    <source>
        <dbReference type="ARBA" id="ARBA00001946"/>
    </source>
</evidence>
<keyword evidence="16" id="KW-0511">Multifunctional enzyme</keyword>
<dbReference type="AlphaFoldDB" id="A0AAN9Z2T9"/>
<dbReference type="InterPro" id="IPR011047">
    <property type="entry name" value="Quinoprotein_ADH-like_sf"/>
</dbReference>
<evidence type="ECO:0000256" key="19">
    <source>
        <dbReference type="SAM" id="MobiDB-lite"/>
    </source>
</evidence>
<dbReference type="FunFam" id="1.20.1440.180:FF:000001">
    <property type="entry name" value="Serine/threonine-protein kinase/endoribonuclease IRE1"/>
    <property type="match status" value="1"/>
</dbReference>
<dbReference type="PROSITE" id="PS51392">
    <property type="entry name" value="KEN"/>
    <property type="match status" value="1"/>
</dbReference>
<evidence type="ECO:0000256" key="10">
    <source>
        <dbReference type="ARBA" id="ARBA00022777"/>
    </source>
</evidence>
<dbReference type="InterPro" id="IPR015943">
    <property type="entry name" value="WD40/YVTN_repeat-like_dom_sf"/>
</dbReference>
<dbReference type="Gene3D" id="1.20.1440.180">
    <property type="entry name" value="KEN domain"/>
    <property type="match status" value="1"/>
</dbReference>
<feature type="compositionally biased region" description="Basic residues" evidence="19">
    <location>
        <begin position="1146"/>
        <end position="1156"/>
    </location>
</feature>
<dbReference type="GO" id="GO:0010468">
    <property type="term" value="P:regulation of gene expression"/>
    <property type="evidence" value="ECO:0007669"/>
    <property type="project" value="UniProtKB-ARBA"/>
</dbReference>
<feature type="region of interest" description="Disordered" evidence="19">
    <location>
        <begin position="1129"/>
        <end position="1172"/>
    </location>
</feature>
<dbReference type="Proteomes" id="UP001378592">
    <property type="component" value="Unassembled WGS sequence"/>
</dbReference>
<evidence type="ECO:0000256" key="7">
    <source>
        <dbReference type="ARBA" id="ARBA00022692"/>
    </source>
</evidence>
<keyword evidence="7" id="KW-0812">Transmembrane</keyword>
<dbReference type="InterPro" id="IPR045133">
    <property type="entry name" value="IRE1/2-like"/>
</dbReference>
<dbReference type="InterPro" id="IPR018391">
    <property type="entry name" value="PQQ_b-propeller_rpt"/>
</dbReference>
<comment type="catalytic activity">
    <reaction evidence="17">
        <text>L-threonyl-[protein] + ATP = O-phospho-L-threonyl-[protein] + ADP + H(+)</text>
        <dbReference type="Rhea" id="RHEA:46608"/>
        <dbReference type="Rhea" id="RHEA-COMP:11060"/>
        <dbReference type="Rhea" id="RHEA-COMP:11605"/>
        <dbReference type="ChEBI" id="CHEBI:15378"/>
        <dbReference type="ChEBI" id="CHEBI:30013"/>
        <dbReference type="ChEBI" id="CHEBI:30616"/>
        <dbReference type="ChEBI" id="CHEBI:61977"/>
        <dbReference type="ChEBI" id="CHEBI:456216"/>
        <dbReference type="EC" id="2.7.11.1"/>
    </reaction>
</comment>
<proteinExistence type="predicted"/>
<dbReference type="CDD" id="cd10422">
    <property type="entry name" value="RNase_Ire1"/>
    <property type="match status" value="1"/>
</dbReference>
<comment type="cofactor">
    <cofactor evidence="1">
        <name>Mg(2+)</name>
        <dbReference type="ChEBI" id="CHEBI:18420"/>
    </cofactor>
</comment>
<dbReference type="PANTHER" id="PTHR13954:SF6">
    <property type="entry name" value="NON-SPECIFIC SERINE_THREONINE PROTEIN KINASE"/>
    <property type="match status" value="1"/>
</dbReference>
<evidence type="ECO:0000256" key="14">
    <source>
        <dbReference type="ARBA" id="ARBA00022989"/>
    </source>
</evidence>
<evidence type="ECO:0000256" key="9">
    <source>
        <dbReference type="ARBA" id="ARBA00022741"/>
    </source>
</evidence>
<dbReference type="GO" id="GO:0004521">
    <property type="term" value="F:RNA endonuclease activity"/>
    <property type="evidence" value="ECO:0007669"/>
    <property type="project" value="InterPro"/>
</dbReference>
<dbReference type="SMART" id="SM00564">
    <property type="entry name" value="PQQ"/>
    <property type="match status" value="4"/>
</dbReference>
<reference evidence="23 24" key="1">
    <citation type="submission" date="2024-03" db="EMBL/GenBank/DDBJ databases">
        <title>The genome assembly and annotation of the cricket Gryllus longicercus Weissman &amp; Gray.</title>
        <authorList>
            <person name="Szrajer S."/>
            <person name="Gray D."/>
            <person name="Ylla G."/>
        </authorList>
    </citation>
    <scope>NUCLEOTIDE SEQUENCE [LARGE SCALE GENOMIC DNA]</scope>
    <source>
        <strain evidence="23">DAG 2021-001</strain>
        <tissue evidence="23">Whole body minus gut</tissue>
    </source>
</reference>
<dbReference type="PROSITE" id="PS50011">
    <property type="entry name" value="PROTEIN_KINASE_DOM"/>
    <property type="match status" value="1"/>
</dbReference>
<dbReference type="GO" id="GO:0070059">
    <property type="term" value="P:intrinsic apoptotic signaling pathway in response to endoplasmic reticulum stress"/>
    <property type="evidence" value="ECO:0007669"/>
    <property type="project" value="TreeGrafter"/>
</dbReference>
<protein>
    <recommendedName>
        <fullName evidence="3">non-specific serine/threonine protein kinase</fullName>
        <ecNumber evidence="3">2.7.11.1</ecNumber>
    </recommendedName>
</protein>
<comment type="catalytic activity">
    <reaction evidence="18">
        <text>L-seryl-[protein] + ATP = O-phospho-L-seryl-[protein] + ADP + H(+)</text>
        <dbReference type="Rhea" id="RHEA:17989"/>
        <dbReference type="Rhea" id="RHEA-COMP:9863"/>
        <dbReference type="Rhea" id="RHEA-COMP:11604"/>
        <dbReference type="ChEBI" id="CHEBI:15378"/>
        <dbReference type="ChEBI" id="CHEBI:29999"/>
        <dbReference type="ChEBI" id="CHEBI:30616"/>
        <dbReference type="ChEBI" id="CHEBI:83421"/>
        <dbReference type="ChEBI" id="CHEBI:456216"/>
        <dbReference type="EC" id="2.7.11.1"/>
    </reaction>
</comment>
<keyword evidence="15" id="KW-0472">Membrane</keyword>
<dbReference type="InterPro" id="IPR010513">
    <property type="entry name" value="KEN_dom"/>
</dbReference>
<evidence type="ECO:0000259" key="21">
    <source>
        <dbReference type="PROSITE" id="PS50011"/>
    </source>
</evidence>
<keyword evidence="11" id="KW-0378">Hydrolase</keyword>
<keyword evidence="10" id="KW-0418">Kinase</keyword>
<evidence type="ECO:0000256" key="20">
    <source>
        <dbReference type="SAM" id="SignalP"/>
    </source>
</evidence>
<dbReference type="GO" id="GO:0005524">
    <property type="term" value="F:ATP binding"/>
    <property type="evidence" value="ECO:0007669"/>
    <property type="project" value="UniProtKB-KW"/>
</dbReference>
<dbReference type="CDD" id="cd09769">
    <property type="entry name" value="Luminal_IRE1"/>
    <property type="match status" value="1"/>
</dbReference>
<keyword evidence="5" id="KW-0597">Phosphoprotein</keyword>
<keyword evidence="13" id="KW-0067">ATP-binding</keyword>
<keyword evidence="9" id="KW-0547">Nucleotide-binding</keyword>
<evidence type="ECO:0000256" key="12">
    <source>
        <dbReference type="ARBA" id="ARBA00022824"/>
    </source>
</evidence>
<dbReference type="GO" id="GO:0036498">
    <property type="term" value="P:IRE1-mediated unfolded protein response"/>
    <property type="evidence" value="ECO:0007669"/>
    <property type="project" value="TreeGrafter"/>
</dbReference>
<feature type="chain" id="PRO_5042859173" description="non-specific serine/threonine protein kinase" evidence="20">
    <location>
        <begin position="23"/>
        <end position="1172"/>
    </location>
</feature>
<dbReference type="SMART" id="SM00580">
    <property type="entry name" value="PUG"/>
    <property type="match status" value="1"/>
</dbReference>
<evidence type="ECO:0000256" key="3">
    <source>
        <dbReference type="ARBA" id="ARBA00012513"/>
    </source>
</evidence>
<dbReference type="GO" id="GO:0051082">
    <property type="term" value="F:unfolded protein binding"/>
    <property type="evidence" value="ECO:0007669"/>
    <property type="project" value="TreeGrafter"/>
</dbReference>
<comment type="caution">
    <text evidence="23">The sequence shown here is derived from an EMBL/GenBank/DDBJ whole genome shotgun (WGS) entry which is preliminary data.</text>
</comment>
<evidence type="ECO:0000256" key="18">
    <source>
        <dbReference type="ARBA" id="ARBA00048679"/>
    </source>
</evidence>
<dbReference type="InterPro" id="IPR038357">
    <property type="entry name" value="KEN_sf"/>
</dbReference>
<dbReference type="PROSITE" id="PS00108">
    <property type="entry name" value="PROTEIN_KINASE_ST"/>
    <property type="match status" value="1"/>
</dbReference>
<keyword evidence="4" id="KW-0723">Serine/threonine-protein kinase</keyword>
<dbReference type="FunFam" id="3.30.200.20:FF:000077">
    <property type="entry name" value="Putative Serine/threonine-protein kinase/endoribonuclease IRE1"/>
    <property type="match status" value="1"/>
</dbReference>
<dbReference type="PANTHER" id="PTHR13954">
    <property type="entry name" value="IRE1-RELATED"/>
    <property type="match status" value="1"/>
</dbReference>
<keyword evidence="24" id="KW-1185">Reference proteome</keyword>
<dbReference type="GO" id="GO:0004674">
    <property type="term" value="F:protein serine/threonine kinase activity"/>
    <property type="evidence" value="ECO:0007669"/>
    <property type="project" value="UniProtKB-KW"/>
</dbReference>
<evidence type="ECO:0000256" key="4">
    <source>
        <dbReference type="ARBA" id="ARBA00022527"/>
    </source>
</evidence>
<evidence type="ECO:0000256" key="13">
    <source>
        <dbReference type="ARBA" id="ARBA00022840"/>
    </source>
</evidence>
<evidence type="ECO:0000259" key="22">
    <source>
        <dbReference type="PROSITE" id="PS51392"/>
    </source>
</evidence>
<evidence type="ECO:0000256" key="16">
    <source>
        <dbReference type="ARBA" id="ARBA00023268"/>
    </source>
</evidence>
<keyword evidence="8 20" id="KW-0732">Signal</keyword>
<dbReference type="Gene3D" id="1.10.510.10">
    <property type="entry name" value="Transferase(Phosphotransferase) domain 1"/>
    <property type="match status" value="1"/>
</dbReference>
<feature type="domain" description="Protein kinase" evidence="21">
    <location>
        <begin position="549"/>
        <end position="806"/>
    </location>
</feature>
<feature type="domain" description="KEN" evidence="22">
    <location>
        <begin position="809"/>
        <end position="937"/>
    </location>
</feature>
<evidence type="ECO:0000256" key="6">
    <source>
        <dbReference type="ARBA" id="ARBA00022679"/>
    </source>
</evidence>
<evidence type="ECO:0000313" key="24">
    <source>
        <dbReference type="Proteomes" id="UP001378592"/>
    </source>
</evidence>
<evidence type="ECO:0000256" key="5">
    <source>
        <dbReference type="ARBA" id="ARBA00022553"/>
    </source>
</evidence>
<evidence type="ECO:0000256" key="11">
    <source>
        <dbReference type="ARBA" id="ARBA00022801"/>
    </source>
</evidence>
<dbReference type="SUPFAM" id="SSF50998">
    <property type="entry name" value="Quinoprotein alcohol dehydrogenase-like"/>
    <property type="match status" value="1"/>
</dbReference>
<dbReference type="SMART" id="SM00220">
    <property type="entry name" value="S_TKc"/>
    <property type="match status" value="1"/>
</dbReference>
<dbReference type="GO" id="GO:0080090">
    <property type="term" value="P:regulation of primary metabolic process"/>
    <property type="evidence" value="ECO:0007669"/>
    <property type="project" value="UniProtKB-ARBA"/>
</dbReference>
<evidence type="ECO:0000256" key="2">
    <source>
        <dbReference type="ARBA" id="ARBA00004115"/>
    </source>
</evidence>
<name>A0AAN9Z2T9_9ORTH</name>
<keyword evidence="6" id="KW-0808">Transferase</keyword>
<dbReference type="GO" id="GO:1990604">
    <property type="term" value="C:IRE1-TRAF2-ASK1 complex"/>
    <property type="evidence" value="ECO:0007669"/>
    <property type="project" value="TreeGrafter"/>
</dbReference>
<keyword evidence="14" id="KW-1133">Transmembrane helix</keyword>
<dbReference type="Gene3D" id="2.130.10.10">
    <property type="entry name" value="YVTN repeat-like/Quinoprotein amine dehydrogenase"/>
    <property type="match status" value="1"/>
</dbReference>
<dbReference type="Pfam" id="PF00069">
    <property type="entry name" value="Pkinase"/>
    <property type="match status" value="1"/>
</dbReference>
<evidence type="ECO:0000256" key="17">
    <source>
        <dbReference type="ARBA" id="ARBA00047899"/>
    </source>
</evidence>
<dbReference type="Pfam" id="PF06479">
    <property type="entry name" value="Ribonuc_2-5A"/>
    <property type="match status" value="1"/>
</dbReference>